<sequence length="267" mass="29693">MKCPNCSAEIFEGDKFCGECGYALAGKSKATIHTASENTGTNAAYNKEETAYADAPHATDHQAGGGPSYFSEVLSFFKAALLSPGRTIGSSFNIGVTSGTVGLLILLASLLSFIQMRVAVGELFITFSTLFEMLIVLAIMVAVFFGVTYLLLAIVIRQNQHWHRVFNDYAVTMVITISFFILAALLNLVTLYELGIIAGLIGFLLFITTPIYLMLRYAENNNVKFDSFYAIIIYFVLVAIVFYLIIRIFMITFFANFLYDLERMMMF</sequence>
<reference evidence="2 3" key="1">
    <citation type="submission" date="2024-05" db="EMBL/GenBank/DDBJ databases">
        <title>Genomic Encyclopedia of Type Strains, Phase IV (KMG-IV): sequencing the most valuable type-strain genomes for metagenomic binning, comparative biology and taxonomic classification.</title>
        <authorList>
            <person name="Goeker M."/>
        </authorList>
    </citation>
    <scope>NUCLEOTIDE SEQUENCE [LARGE SCALE GENOMIC DNA]</scope>
    <source>
        <strain evidence="2 3">DSM 25286</strain>
    </source>
</reference>
<feature type="transmembrane region" description="Helical" evidence="1">
    <location>
        <begin position="134"/>
        <end position="156"/>
    </location>
</feature>
<comment type="caution">
    <text evidence="2">The sequence shown here is derived from an EMBL/GenBank/DDBJ whole genome shotgun (WGS) entry which is preliminary data.</text>
</comment>
<gene>
    <name evidence="2" type="ORF">ABHD89_000876</name>
</gene>
<feature type="transmembrane region" description="Helical" evidence="1">
    <location>
        <begin position="194"/>
        <end position="215"/>
    </location>
</feature>
<keyword evidence="1" id="KW-0472">Membrane</keyword>
<dbReference type="Proteomes" id="UP001549019">
    <property type="component" value="Unassembled WGS sequence"/>
</dbReference>
<keyword evidence="3" id="KW-1185">Reference proteome</keyword>
<dbReference type="EMBL" id="JBDZDV010000001">
    <property type="protein sequence ID" value="MET3110488.1"/>
    <property type="molecule type" value="Genomic_DNA"/>
</dbReference>
<proteinExistence type="predicted"/>
<keyword evidence="1" id="KW-0812">Transmembrane</keyword>
<evidence type="ECO:0000313" key="3">
    <source>
        <dbReference type="Proteomes" id="UP001549019"/>
    </source>
</evidence>
<accession>A0ABV2E7T9</accession>
<feature type="transmembrane region" description="Helical" evidence="1">
    <location>
        <begin position="227"/>
        <end position="259"/>
    </location>
</feature>
<organism evidence="2 3">
    <name type="scientific">Salinicoccus halitifaciens</name>
    <dbReference type="NCBI Taxonomy" id="1073415"/>
    <lineage>
        <taxon>Bacteria</taxon>
        <taxon>Bacillati</taxon>
        <taxon>Bacillota</taxon>
        <taxon>Bacilli</taxon>
        <taxon>Bacillales</taxon>
        <taxon>Staphylococcaceae</taxon>
        <taxon>Salinicoccus</taxon>
    </lineage>
</organism>
<keyword evidence="1" id="KW-1133">Transmembrane helix</keyword>
<feature type="transmembrane region" description="Helical" evidence="1">
    <location>
        <begin position="168"/>
        <end position="188"/>
    </location>
</feature>
<evidence type="ECO:0000313" key="2">
    <source>
        <dbReference type="EMBL" id="MET3110488.1"/>
    </source>
</evidence>
<name>A0ABV2E7T9_9STAP</name>
<protein>
    <submittedName>
        <fullName evidence="2">Membrane protein</fullName>
    </submittedName>
</protein>
<dbReference type="RefSeq" id="WP_230820251.1">
    <property type="nucleotide sequence ID" value="NZ_JAJNCU010000001.1"/>
</dbReference>
<evidence type="ECO:0000256" key="1">
    <source>
        <dbReference type="SAM" id="Phobius"/>
    </source>
</evidence>
<feature type="transmembrane region" description="Helical" evidence="1">
    <location>
        <begin position="92"/>
        <end position="114"/>
    </location>
</feature>